<dbReference type="GO" id="GO:0006289">
    <property type="term" value="P:nucleotide-excision repair"/>
    <property type="evidence" value="ECO:0007669"/>
    <property type="project" value="TreeGrafter"/>
</dbReference>
<dbReference type="OrthoDB" id="25571at2759"/>
<proteinExistence type="inferred from homology"/>
<feature type="non-terminal residue" evidence="9">
    <location>
        <position position="1"/>
    </location>
</feature>
<keyword evidence="3" id="KW-0235">DNA replication</keyword>
<dbReference type="PIRSF" id="PIRSF036949">
    <property type="entry name" value="RPA32"/>
    <property type="match status" value="1"/>
</dbReference>
<dbReference type="Gene3D" id="2.40.50.140">
    <property type="entry name" value="Nucleic acid-binding proteins"/>
    <property type="match status" value="1"/>
</dbReference>
<organism evidence="9 10">
    <name type="scientific">Westerdykella ornata</name>
    <dbReference type="NCBI Taxonomy" id="318751"/>
    <lineage>
        <taxon>Eukaryota</taxon>
        <taxon>Fungi</taxon>
        <taxon>Dikarya</taxon>
        <taxon>Ascomycota</taxon>
        <taxon>Pezizomycotina</taxon>
        <taxon>Dothideomycetes</taxon>
        <taxon>Pleosporomycetidae</taxon>
        <taxon>Pleosporales</taxon>
        <taxon>Sporormiaceae</taxon>
        <taxon>Westerdykella</taxon>
    </lineage>
</organism>
<protein>
    <submittedName>
        <fullName evidence="9">Replication protein A, subunit RPA32</fullName>
    </submittedName>
</protein>
<keyword evidence="10" id="KW-1185">Reference proteome</keyword>
<dbReference type="SUPFAM" id="SSF50249">
    <property type="entry name" value="Nucleic acid-binding proteins"/>
    <property type="match status" value="1"/>
</dbReference>
<dbReference type="GeneID" id="54548812"/>
<evidence type="ECO:0000313" key="10">
    <source>
        <dbReference type="Proteomes" id="UP000800097"/>
    </source>
</evidence>
<dbReference type="PANTHER" id="PTHR13989">
    <property type="entry name" value="REPLICATION PROTEIN A-RELATED"/>
    <property type="match status" value="1"/>
</dbReference>
<sequence>YNNYETSYTSYAGGGGRGGGFIPGEGSQTTPGGRKDFSSDSLRPVTIKQILEAEPMGDEFNIDGSKVTQITFVGKIMNISTQVTNVTYKLDDGTGGIEAKLWIDADAAEQNPLKARLVEGSYCRVFGKLKSFHDKKHVGAAIIRPVEDYNEVSYHLLEATVVHLYYTRGPLAGATSGGQVTGGAQQPEQTAGGSYGPPNLAQASPTARRVYKYLSESPQTNEGLHANVIAANLGVDMAVVARAGDELLQLGVIYTTVDDLTWAVLEQD</sequence>
<dbReference type="GO" id="GO:0006260">
    <property type="term" value="P:DNA replication"/>
    <property type="evidence" value="ECO:0007669"/>
    <property type="project" value="UniProtKB-KW"/>
</dbReference>
<feature type="region of interest" description="Disordered" evidence="6">
    <location>
        <begin position="15"/>
        <end position="40"/>
    </location>
</feature>
<dbReference type="Proteomes" id="UP000800097">
    <property type="component" value="Unassembled WGS sequence"/>
</dbReference>
<feature type="region of interest" description="Disordered" evidence="6">
    <location>
        <begin position="176"/>
        <end position="199"/>
    </location>
</feature>
<dbReference type="PANTHER" id="PTHR13989:SF16">
    <property type="entry name" value="REPLICATION PROTEIN A2"/>
    <property type="match status" value="1"/>
</dbReference>
<evidence type="ECO:0000256" key="6">
    <source>
        <dbReference type="SAM" id="MobiDB-lite"/>
    </source>
</evidence>
<dbReference type="GO" id="GO:0005662">
    <property type="term" value="C:DNA replication factor A complex"/>
    <property type="evidence" value="ECO:0007669"/>
    <property type="project" value="TreeGrafter"/>
</dbReference>
<gene>
    <name evidence="9" type="ORF">EI97DRAFT_377930</name>
</gene>
<evidence type="ECO:0000313" key="9">
    <source>
        <dbReference type="EMBL" id="KAF2276265.1"/>
    </source>
</evidence>
<evidence type="ECO:0000256" key="5">
    <source>
        <dbReference type="ARBA" id="ARBA00023242"/>
    </source>
</evidence>
<feature type="domain" description="OB" evidence="7">
    <location>
        <begin position="70"/>
        <end position="135"/>
    </location>
</feature>
<dbReference type="InterPro" id="IPR012340">
    <property type="entry name" value="NA-bd_OB-fold"/>
</dbReference>
<accession>A0A6A6JJ43</accession>
<evidence type="ECO:0000256" key="2">
    <source>
        <dbReference type="ARBA" id="ARBA00007815"/>
    </source>
</evidence>
<dbReference type="SUPFAM" id="SSF46785">
    <property type="entry name" value="Winged helix' DNA-binding domain"/>
    <property type="match status" value="1"/>
</dbReference>
<keyword evidence="5" id="KW-0539">Nucleus</keyword>
<evidence type="ECO:0000259" key="8">
    <source>
        <dbReference type="Pfam" id="PF08784"/>
    </source>
</evidence>
<evidence type="ECO:0000256" key="3">
    <source>
        <dbReference type="ARBA" id="ARBA00022705"/>
    </source>
</evidence>
<dbReference type="InterPro" id="IPR036388">
    <property type="entry name" value="WH-like_DNA-bd_sf"/>
</dbReference>
<dbReference type="InterPro" id="IPR014646">
    <property type="entry name" value="Rfa2/RPA32"/>
</dbReference>
<comment type="subcellular location">
    <subcellularLocation>
        <location evidence="1">Nucleus</location>
    </subcellularLocation>
</comment>
<feature type="compositionally biased region" description="Polar residues" evidence="6">
    <location>
        <begin position="182"/>
        <end position="192"/>
    </location>
</feature>
<dbReference type="GO" id="GO:0035861">
    <property type="term" value="C:site of double-strand break"/>
    <property type="evidence" value="ECO:0007669"/>
    <property type="project" value="TreeGrafter"/>
</dbReference>
<evidence type="ECO:0000256" key="1">
    <source>
        <dbReference type="ARBA" id="ARBA00004123"/>
    </source>
</evidence>
<dbReference type="GO" id="GO:0003697">
    <property type="term" value="F:single-stranded DNA binding"/>
    <property type="evidence" value="ECO:0007669"/>
    <property type="project" value="TreeGrafter"/>
</dbReference>
<dbReference type="AlphaFoldDB" id="A0A6A6JJ43"/>
<name>A0A6A6JJ43_WESOR</name>
<dbReference type="InterPro" id="IPR014892">
    <property type="entry name" value="RPA_C"/>
</dbReference>
<dbReference type="InterPro" id="IPR040260">
    <property type="entry name" value="RFA2-like"/>
</dbReference>
<dbReference type="EMBL" id="ML986494">
    <property type="protein sequence ID" value="KAF2276265.1"/>
    <property type="molecule type" value="Genomic_DNA"/>
</dbReference>
<dbReference type="RefSeq" id="XP_033653804.1">
    <property type="nucleotide sequence ID" value="XM_033795637.1"/>
</dbReference>
<dbReference type="GO" id="GO:0000781">
    <property type="term" value="C:chromosome, telomeric region"/>
    <property type="evidence" value="ECO:0007669"/>
    <property type="project" value="TreeGrafter"/>
</dbReference>
<evidence type="ECO:0000259" key="7">
    <source>
        <dbReference type="Pfam" id="PF01336"/>
    </source>
</evidence>
<dbReference type="InterPro" id="IPR004365">
    <property type="entry name" value="NA-bd_OB_tRNA"/>
</dbReference>
<dbReference type="GO" id="GO:0000724">
    <property type="term" value="P:double-strand break repair via homologous recombination"/>
    <property type="evidence" value="ECO:0007669"/>
    <property type="project" value="TreeGrafter"/>
</dbReference>
<dbReference type="Pfam" id="PF01336">
    <property type="entry name" value="tRNA_anti-codon"/>
    <property type="match status" value="1"/>
</dbReference>
<feature type="domain" description="Replication protein A C-terminal" evidence="8">
    <location>
        <begin position="163"/>
        <end position="259"/>
    </location>
</feature>
<keyword evidence="4" id="KW-0238">DNA-binding</keyword>
<evidence type="ECO:0000256" key="4">
    <source>
        <dbReference type="ARBA" id="ARBA00023125"/>
    </source>
</evidence>
<comment type="similarity">
    <text evidence="2">Belongs to the replication factor A protein 2 family.</text>
</comment>
<dbReference type="CDD" id="cd04478">
    <property type="entry name" value="RPA2_DBD_D"/>
    <property type="match status" value="1"/>
</dbReference>
<dbReference type="Gene3D" id="1.10.10.10">
    <property type="entry name" value="Winged helix-like DNA-binding domain superfamily/Winged helix DNA-binding domain"/>
    <property type="match status" value="1"/>
</dbReference>
<dbReference type="Pfam" id="PF08784">
    <property type="entry name" value="RPA_C"/>
    <property type="match status" value="1"/>
</dbReference>
<reference evidence="9" key="1">
    <citation type="journal article" date="2020" name="Stud. Mycol.">
        <title>101 Dothideomycetes genomes: a test case for predicting lifestyles and emergence of pathogens.</title>
        <authorList>
            <person name="Haridas S."/>
            <person name="Albert R."/>
            <person name="Binder M."/>
            <person name="Bloem J."/>
            <person name="Labutti K."/>
            <person name="Salamov A."/>
            <person name="Andreopoulos B."/>
            <person name="Baker S."/>
            <person name="Barry K."/>
            <person name="Bills G."/>
            <person name="Bluhm B."/>
            <person name="Cannon C."/>
            <person name="Castanera R."/>
            <person name="Culley D."/>
            <person name="Daum C."/>
            <person name="Ezra D."/>
            <person name="Gonzalez J."/>
            <person name="Henrissat B."/>
            <person name="Kuo A."/>
            <person name="Liang C."/>
            <person name="Lipzen A."/>
            <person name="Lutzoni F."/>
            <person name="Magnuson J."/>
            <person name="Mondo S."/>
            <person name="Nolan M."/>
            <person name="Ohm R."/>
            <person name="Pangilinan J."/>
            <person name="Park H.-J."/>
            <person name="Ramirez L."/>
            <person name="Alfaro M."/>
            <person name="Sun H."/>
            <person name="Tritt A."/>
            <person name="Yoshinaga Y."/>
            <person name="Zwiers L.-H."/>
            <person name="Turgeon B."/>
            <person name="Goodwin S."/>
            <person name="Spatafora J."/>
            <person name="Crous P."/>
            <person name="Grigoriev I."/>
        </authorList>
    </citation>
    <scope>NUCLEOTIDE SEQUENCE</scope>
    <source>
        <strain evidence="9">CBS 379.55</strain>
    </source>
</reference>
<dbReference type="InterPro" id="IPR036390">
    <property type="entry name" value="WH_DNA-bd_sf"/>
</dbReference>